<organism evidence="1 2">
    <name type="scientific">Diaporthe vaccinii</name>
    <dbReference type="NCBI Taxonomy" id="105482"/>
    <lineage>
        <taxon>Eukaryota</taxon>
        <taxon>Fungi</taxon>
        <taxon>Dikarya</taxon>
        <taxon>Ascomycota</taxon>
        <taxon>Pezizomycotina</taxon>
        <taxon>Sordariomycetes</taxon>
        <taxon>Sordariomycetidae</taxon>
        <taxon>Diaporthales</taxon>
        <taxon>Diaporthaceae</taxon>
        <taxon>Diaporthe</taxon>
        <taxon>Diaporthe eres species complex</taxon>
    </lineage>
</organism>
<dbReference type="Proteomes" id="UP001600888">
    <property type="component" value="Unassembled WGS sequence"/>
</dbReference>
<comment type="caution">
    <text evidence="1">The sequence shown here is derived from an EMBL/GenBank/DDBJ whole genome shotgun (WGS) entry which is preliminary data.</text>
</comment>
<keyword evidence="2" id="KW-1185">Reference proteome</keyword>
<accession>A0ABR4F1R4</accession>
<dbReference type="EMBL" id="JBAWTH010000015">
    <property type="protein sequence ID" value="KAL2288624.1"/>
    <property type="molecule type" value="Genomic_DNA"/>
</dbReference>
<name>A0ABR4F1R4_9PEZI</name>
<evidence type="ECO:0000313" key="1">
    <source>
        <dbReference type="EMBL" id="KAL2288624.1"/>
    </source>
</evidence>
<reference evidence="1 2" key="1">
    <citation type="submission" date="2024-03" db="EMBL/GenBank/DDBJ databases">
        <title>A high-quality draft genome sequence of Diaporthe vaccinii, a causative agent of upright dieback and viscid rot disease in cranberry plants.</title>
        <authorList>
            <person name="Sarrasin M."/>
            <person name="Lang B.F."/>
            <person name="Burger G."/>
        </authorList>
    </citation>
    <scope>NUCLEOTIDE SEQUENCE [LARGE SCALE GENOMIC DNA]</scope>
    <source>
        <strain evidence="1 2">IS7</strain>
    </source>
</reference>
<protein>
    <submittedName>
        <fullName evidence="1">Uncharacterized protein</fullName>
    </submittedName>
</protein>
<gene>
    <name evidence="1" type="ORF">FJTKL_03320</name>
</gene>
<evidence type="ECO:0000313" key="2">
    <source>
        <dbReference type="Proteomes" id="UP001600888"/>
    </source>
</evidence>
<sequence>MVPSIRQPATRSENVAAYGASHLFGTSSHMEHRRPTPPRQRLGTVRFTERIKFSAHYANMRMLWSVPSSAEYWSLPTMYLERHWLFS</sequence>
<proteinExistence type="predicted"/>